<dbReference type="GeneID" id="15042051"/>
<evidence type="ECO:0000313" key="2">
    <source>
        <dbReference type="Proteomes" id="UP000011861"/>
    </source>
</evidence>
<sequence length="65" mass="7877">MAALRQAVEDRRAYLLYELLRYKEYYRPSDEKWLRNVSLAELERLHIKVKCETGGQMKCSPEWEL</sequence>
<name>M4ZS77_9CAUD</name>
<organism evidence="1 2">
    <name type="scientific">Bacillus phage PM1</name>
    <dbReference type="NCBI Taxonomy" id="547228"/>
    <lineage>
        <taxon>Viruses</taxon>
        <taxon>Duplodnaviria</taxon>
        <taxon>Heunggongvirae</taxon>
        <taxon>Uroviricota</taxon>
        <taxon>Caudoviricetes</taxon>
        <taxon>Pemunavirus</taxon>
        <taxon>Pemunavirus PM1</taxon>
    </lineage>
</organism>
<dbReference type="KEGG" id="vg:15042051"/>
<reference evidence="1 2" key="1">
    <citation type="journal article" date="2013" name="Virus Genes">
        <title>Complete nucleotide sequence of Bacillus subtilis (natto) bacteriophage PM1, a phage associated with disruption of food production.</title>
        <authorList>
            <person name="Umene K."/>
            <person name="Shiraishi A."/>
        </authorList>
    </citation>
    <scope>NUCLEOTIDE SEQUENCE [LARGE SCALE GENOMIC DNA]</scope>
    <source>
        <strain evidence="1">PM1</strain>
    </source>
</reference>
<dbReference type="EMBL" id="AB711120">
    <property type="protein sequence ID" value="BAM99110.1"/>
    <property type="molecule type" value="Genomic_DNA"/>
</dbReference>
<evidence type="ECO:0000313" key="1">
    <source>
        <dbReference type="EMBL" id="BAM99110.1"/>
    </source>
</evidence>
<protein>
    <submittedName>
        <fullName evidence="1">Uncharacterized protein</fullName>
    </submittedName>
</protein>
<accession>M4ZS77</accession>
<dbReference type="RefSeq" id="YP_007678056.1">
    <property type="nucleotide sequence ID" value="NC_020883.1"/>
</dbReference>
<keyword evidence="2" id="KW-1185">Reference proteome</keyword>
<dbReference type="Proteomes" id="UP000011861">
    <property type="component" value="Segment"/>
</dbReference>
<proteinExistence type="predicted"/>